<gene>
    <name evidence="12" type="primary">TOS1_2</name>
    <name evidence="12" type="ORF">Q9L58_001227</name>
</gene>
<feature type="compositionally biased region" description="Acidic residues" evidence="8">
    <location>
        <begin position="169"/>
        <end position="179"/>
    </location>
</feature>
<accession>A0ABR3GUR7</accession>
<dbReference type="EC" id="3.2.1.39" evidence="3"/>
<comment type="caution">
    <text evidence="12">The sequence shown here is derived from an EMBL/GenBank/DDBJ whole genome shotgun (WGS) entry which is preliminary data.</text>
</comment>
<feature type="domain" description="Cell wall protein YJL171C/Tos1 C-terminal" evidence="10">
    <location>
        <begin position="181"/>
        <end position="214"/>
    </location>
</feature>
<evidence type="ECO:0000313" key="12">
    <source>
        <dbReference type="EMBL" id="KAL0639660.1"/>
    </source>
</evidence>
<evidence type="ECO:0000256" key="2">
    <source>
        <dbReference type="ARBA" id="ARBA00006055"/>
    </source>
</evidence>
<dbReference type="Pfam" id="PF10287">
    <property type="entry name" value="YJL171C_Tos1_C"/>
    <property type="match status" value="1"/>
</dbReference>
<evidence type="ECO:0000256" key="9">
    <source>
        <dbReference type="SAM" id="SignalP"/>
    </source>
</evidence>
<evidence type="ECO:0000256" key="6">
    <source>
        <dbReference type="ARBA" id="ARBA00023295"/>
    </source>
</evidence>
<feature type="chain" id="PRO_5045165131" description="glucan endo-1,3-beta-D-glucosidase" evidence="9">
    <location>
        <begin position="24"/>
        <end position="214"/>
    </location>
</feature>
<name>A0ABR3GUR7_9PEZI</name>
<evidence type="ECO:0000256" key="1">
    <source>
        <dbReference type="ARBA" id="ARBA00000382"/>
    </source>
</evidence>
<keyword evidence="5" id="KW-0378">Hydrolase</keyword>
<feature type="signal peptide" evidence="9">
    <location>
        <begin position="1"/>
        <end position="23"/>
    </location>
</feature>
<evidence type="ECO:0000256" key="5">
    <source>
        <dbReference type="ARBA" id="ARBA00022801"/>
    </source>
</evidence>
<feature type="region of interest" description="Disordered" evidence="8">
    <location>
        <begin position="144"/>
        <end position="183"/>
    </location>
</feature>
<evidence type="ECO:0000256" key="7">
    <source>
        <dbReference type="ARBA" id="ARBA00023316"/>
    </source>
</evidence>
<dbReference type="EMBL" id="JBBBZM010000009">
    <property type="protein sequence ID" value="KAL0639660.1"/>
    <property type="molecule type" value="Genomic_DNA"/>
</dbReference>
<dbReference type="InterPro" id="IPR018805">
    <property type="entry name" value="YJL171C/Tos1_C"/>
</dbReference>
<evidence type="ECO:0000259" key="10">
    <source>
        <dbReference type="Pfam" id="PF10287"/>
    </source>
</evidence>
<dbReference type="Proteomes" id="UP001447188">
    <property type="component" value="Unassembled WGS sequence"/>
</dbReference>
<dbReference type="PANTHER" id="PTHR31737">
    <property type="entry name" value="PROTEIN TOS1"/>
    <property type="match status" value="1"/>
</dbReference>
<comment type="similarity">
    <text evidence="2">Belongs to the PGA52 family.</text>
</comment>
<evidence type="ECO:0000256" key="3">
    <source>
        <dbReference type="ARBA" id="ARBA00012780"/>
    </source>
</evidence>
<evidence type="ECO:0000259" key="11">
    <source>
        <dbReference type="Pfam" id="PF10290"/>
    </source>
</evidence>
<feature type="domain" description="Cell wall protein YJL171C/Tos1 N-terminal" evidence="11">
    <location>
        <begin position="42"/>
        <end position="104"/>
    </location>
</feature>
<evidence type="ECO:0000256" key="4">
    <source>
        <dbReference type="ARBA" id="ARBA00022729"/>
    </source>
</evidence>
<dbReference type="InterPro" id="IPR018807">
    <property type="entry name" value="YJL171C/Tos1_N"/>
</dbReference>
<comment type="catalytic activity">
    <reaction evidence="1">
        <text>Hydrolysis of (1-&gt;3)-beta-D-glucosidic linkages in (1-&gt;3)-beta-D-glucans.</text>
        <dbReference type="EC" id="3.2.1.39"/>
    </reaction>
</comment>
<keyword evidence="6" id="KW-0326">Glycosidase</keyword>
<reference evidence="12 13" key="1">
    <citation type="submission" date="2024-02" db="EMBL/GenBank/DDBJ databases">
        <title>Discinaceae phylogenomics.</title>
        <authorList>
            <person name="Dirks A.C."/>
            <person name="James T.Y."/>
        </authorList>
    </citation>
    <scope>NUCLEOTIDE SEQUENCE [LARGE SCALE GENOMIC DNA]</scope>
    <source>
        <strain evidence="12 13">ACD0624</strain>
    </source>
</reference>
<organism evidence="12 13">
    <name type="scientific">Discina gigas</name>
    <dbReference type="NCBI Taxonomy" id="1032678"/>
    <lineage>
        <taxon>Eukaryota</taxon>
        <taxon>Fungi</taxon>
        <taxon>Dikarya</taxon>
        <taxon>Ascomycota</taxon>
        <taxon>Pezizomycotina</taxon>
        <taxon>Pezizomycetes</taxon>
        <taxon>Pezizales</taxon>
        <taxon>Discinaceae</taxon>
        <taxon>Discina</taxon>
    </lineage>
</organism>
<keyword evidence="4 9" id="KW-0732">Signal</keyword>
<keyword evidence="7" id="KW-0961">Cell wall biogenesis/degradation</keyword>
<evidence type="ECO:0000256" key="8">
    <source>
        <dbReference type="SAM" id="MobiDB-lite"/>
    </source>
</evidence>
<protein>
    <recommendedName>
        <fullName evidence="3">glucan endo-1,3-beta-D-glucosidase</fullName>
        <ecNumber evidence="3">3.2.1.39</ecNumber>
    </recommendedName>
</protein>
<keyword evidence="13" id="KW-1185">Reference proteome</keyword>
<dbReference type="PANTHER" id="PTHR31737:SF3">
    <property type="entry name" value="CELL WALL PROTEIN YJL171C"/>
    <property type="match status" value="1"/>
</dbReference>
<proteinExistence type="inferred from homology"/>
<dbReference type="Pfam" id="PF10290">
    <property type="entry name" value="YJL171C_Tos1_N"/>
    <property type="match status" value="1"/>
</dbReference>
<evidence type="ECO:0000313" key="13">
    <source>
        <dbReference type="Proteomes" id="UP001447188"/>
    </source>
</evidence>
<sequence length="214" mass="22886">MPLSARFLSGLAAFAAIAKLASAGSSCAHDPINSIPYCQSTDSITYDNIGFAGSYQDVVNMDSDACTCKMAPKSFSGKLAPLAEELSMHFRGPIELNKFAVYYPNDAPKNKRTEEHIKRHAHAYKHKRDTRVVTETKTITVYVPPAGAATGNPGVPTTAPSVTPSHDDDGGDDDDDETVLGDYKRTGYYDADAQTAEGLVFLNQKGGQGSGVFD</sequence>